<evidence type="ECO:0000313" key="9">
    <source>
        <dbReference type="Proteomes" id="UP000465112"/>
    </source>
</evidence>
<gene>
    <name evidence="8" type="ORF">PFLUV_G00175840</name>
</gene>
<reference evidence="8 9" key="1">
    <citation type="submission" date="2019-06" db="EMBL/GenBank/DDBJ databases">
        <title>A chromosome-scale genome assembly of the European perch, Perca fluviatilis.</title>
        <authorList>
            <person name="Roques C."/>
            <person name="Zahm M."/>
            <person name="Cabau C."/>
            <person name="Klopp C."/>
            <person name="Bouchez O."/>
            <person name="Donnadieu C."/>
            <person name="Kuhl H."/>
            <person name="Gislard M."/>
            <person name="Guendouz S."/>
            <person name="Journot L."/>
            <person name="Haffray P."/>
            <person name="Bestin A."/>
            <person name="Morvezen R."/>
            <person name="Feron R."/>
            <person name="Wen M."/>
            <person name="Jouanno E."/>
            <person name="Herpin A."/>
            <person name="Schartl M."/>
            <person name="Postlethwait J."/>
            <person name="Schaerlinger B."/>
            <person name="Chardard D."/>
            <person name="Lecocq T."/>
            <person name="Poncet C."/>
            <person name="Jaffrelo L."/>
            <person name="Lampietro C."/>
            <person name="Guiguen Y."/>
        </authorList>
    </citation>
    <scope>NUCLEOTIDE SEQUENCE [LARGE SCALE GENOMIC DNA]</scope>
    <source>
        <tissue evidence="8">Blood</tissue>
    </source>
</reference>
<dbReference type="PANTHER" id="PTHR19944">
    <property type="entry name" value="MHC CLASS II-RELATED"/>
    <property type="match status" value="1"/>
</dbReference>
<feature type="transmembrane region" description="Helical" evidence="5">
    <location>
        <begin position="211"/>
        <end position="232"/>
    </location>
</feature>
<dbReference type="InterPro" id="IPR007110">
    <property type="entry name" value="Ig-like_dom"/>
</dbReference>
<dbReference type="Gene3D" id="2.60.40.10">
    <property type="entry name" value="Immunoglobulins"/>
    <property type="match status" value="1"/>
</dbReference>
<protein>
    <recommendedName>
        <fullName evidence="7">Ig-like domain-containing protein</fullName>
    </recommendedName>
</protein>
<dbReference type="InterPro" id="IPR003597">
    <property type="entry name" value="Ig_C1-set"/>
</dbReference>
<keyword evidence="9" id="KW-1185">Reference proteome</keyword>
<keyword evidence="2 5" id="KW-0812">Transmembrane</keyword>
<keyword evidence="5" id="KW-0472">Membrane</keyword>
<dbReference type="AlphaFoldDB" id="A0A6A5DWC9"/>
<dbReference type="Gene3D" id="3.10.320.10">
    <property type="entry name" value="Class II Histocompatibility Antigen, M Beta Chain, Chain B, domain 1"/>
    <property type="match status" value="1"/>
</dbReference>
<dbReference type="GO" id="GO:0019882">
    <property type="term" value="P:antigen processing and presentation"/>
    <property type="evidence" value="ECO:0007669"/>
    <property type="project" value="InterPro"/>
</dbReference>
<evidence type="ECO:0000256" key="4">
    <source>
        <dbReference type="ARBA" id="ARBA00023180"/>
    </source>
</evidence>
<dbReference type="InterPro" id="IPR036179">
    <property type="entry name" value="Ig-like_dom_sf"/>
</dbReference>
<evidence type="ECO:0000256" key="5">
    <source>
        <dbReference type="SAM" id="Phobius"/>
    </source>
</evidence>
<dbReference type="GO" id="GO:0042613">
    <property type="term" value="C:MHC class II protein complex"/>
    <property type="evidence" value="ECO:0007669"/>
    <property type="project" value="InterPro"/>
</dbReference>
<accession>A0A6A5DWC9</accession>
<dbReference type="Pfam" id="PF07654">
    <property type="entry name" value="C1-set"/>
    <property type="match status" value="1"/>
</dbReference>
<dbReference type="EMBL" id="VHII01000015">
    <property type="protein sequence ID" value="KAF1379417.1"/>
    <property type="molecule type" value="Genomic_DNA"/>
</dbReference>
<keyword evidence="3 5" id="KW-1133">Transmembrane helix</keyword>
<evidence type="ECO:0000256" key="6">
    <source>
        <dbReference type="SAM" id="SignalP"/>
    </source>
</evidence>
<keyword evidence="4" id="KW-0325">Glycoprotein</keyword>
<evidence type="ECO:0000256" key="3">
    <source>
        <dbReference type="ARBA" id="ARBA00022989"/>
    </source>
</evidence>
<dbReference type="InterPro" id="IPR050160">
    <property type="entry name" value="MHC/Immunoglobulin"/>
</dbReference>
<sequence>MDIHIYLFFMVFSFFSPVSTDEDYAQNTACCTFKGPGFKDTEYILTGRSNKKLIQQYNSTRGNWIGFTAASIEFLKNWNADPFDAIERAFEKNILCTNNIQYIQQFDHFSSVPTIKLNSVKHPSMLVCSAYNFYPKQIRLTWLRNGQEVTSSVSFSEVMPDGNWSYQIHSYLEPIPTAGEKITCMVEHFTLSEPVLQVWDPSLPAPEQLKIAVGLFGLILGFVMLSSGFIYYKKKSKAHITLCQAFLTRRVLVPLEDVPEVGAT</sequence>
<dbReference type="OrthoDB" id="9940220at2759"/>
<feature type="domain" description="Ig-like" evidence="7">
    <location>
        <begin position="113"/>
        <end position="197"/>
    </location>
</feature>
<evidence type="ECO:0000256" key="2">
    <source>
        <dbReference type="ARBA" id="ARBA00022692"/>
    </source>
</evidence>
<dbReference type="SUPFAM" id="SSF48726">
    <property type="entry name" value="Immunoglobulin"/>
    <property type="match status" value="1"/>
</dbReference>
<dbReference type="PANTHER" id="PTHR19944:SF99">
    <property type="entry name" value="HLA CLASS II HISTOCOMPATIBILITY ANTIGEN, DRB1 BETA CHAIN"/>
    <property type="match status" value="1"/>
</dbReference>
<proteinExistence type="predicted"/>
<feature type="signal peptide" evidence="6">
    <location>
        <begin position="1"/>
        <end position="20"/>
    </location>
</feature>
<comment type="caution">
    <text evidence="8">The sequence shown here is derived from an EMBL/GenBank/DDBJ whole genome shotgun (WGS) entry which is preliminary data.</text>
</comment>
<feature type="chain" id="PRO_5025346013" description="Ig-like domain-containing protein" evidence="6">
    <location>
        <begin position="21"/>
        <end position="264"/>
    </location>
</feature>
<evidence type="ECO:0000259" key="7">
    <source>
        <dbReference type="PROSITE" id="PS50835"/>
    </source>
</evidence>
<evidence type="ECO:0000256" key="1">
    <source>
        <dbReference type="ARBA" id="ARBA00004479"/>
    </source>
</evidence>
<dbReference type="SUPFAM" id="SSF54452">
    <property type="entry name" value="MHC antigen-recognition domain"/>
    <property type="match status" value="1"/>
</dbReference>
<evidence type="ECO:0000313" key="8">
    <source>
        <dbReference type="EMBL" id="KAF1379417.1"/>
    </source>
</evidence>
<dbReference type="SMART" id="SM00407">
    <property type="entry name" value="IGc1"/>
    <property type="match status" value="1"/>
</dbReference>
<dbReference type="PROSITE" id="PS50835">
    <property type="entry name" value="IG_LIKE"/>
    <property type="match status" value="1"/>
</dbReference>
<name>A0A6A5DWC9_PERFL</name>
<organism evidence="8 9">
    <name type="scientific">Perca fluviatilis</name>
    <name type="common">European perch</name>
    <dbReference type="NCBI Taxonomy" id="8168"/>
    <lineage>
        <taxon>Eukaryota</taxon>
        <taxon>Metazoa</taxon>
        <taxon>Chordata</taxon>
        <taxon>Craniata</taxon>
        <taxon>Vertebrata</taxon>
        <taxon>Euteleostomi</taxon>
        <taxon>Actinopterygii</taxon>
        <taxon>Neopterygii</taxon>
        <taxon>Teleostei</taxon>
        <taxon>Neoteleostei</taxon>
        <taxon>Acanthomorphata</taxon>
        <taxon>Eupercaria</taxon>
        <taxon>Perciformes</taxon>
        <taxon>Percoidei</taxon>
        <taxon>Percidae</taxon>
        <taxon>Percinae</taxon>
        <taxon>Perca</taxon>
    </lineage>
</organism>
<keyword evidence="6" id="KW-0732">Signal</keyword>
<dbReference type="InterPro" id="IPR011162">
    <property type="entry name" value="MHC_I/II-like_Ag-recog"/>
</dbReference>
<dbReference type="GO" id="GO:0006955">
    <property type="term" value="P:immune response"/>
    <property type="evidence" value="ECO:0007669"/>
    <property type="project" value="InterPro"/>
</dbReference>
<comment type="subcellular location">
    <subcellularLocation>
        <location evidence="1">Membrane</location>
        <topology evidence="1">Single-pass type I membrane protein</topology>
    </subcellularLocation>
</comment>
<dbReference type="InterPro" id="IPR013783">
    <property type="entry name" value="Ig-like_fold"/>
</dbReference>
<dbReference type="Proteomes" id="UP000465112">
    <property type="component" value="Chromosome 15"/>
</dbReference>
<dbReference type="InterPro" id="IPR014745">
    <property type="entry name" value="MHC_II_a/b_N"/>
</dbReference>